<dbReference type="Proteomes" id="UP000008915">
    <property type="component" value="Chromosome"/>
</dbReference>
<dbReference type="HAMAP" id="MF_00367">
    <property type="entry name" value="GTPase_Era"/>
    <property type="match status" value="1"/>
</dbReference>
<evidence type="ECO:0000256" key="2">
    <source>
        <dbReference type="ARBA" id="ARBA00020484"/>
    </source>
</evidence>
<comment type="subcellular location">
    <subcellularLocation>
        <location evidence="8">Cytoplasm</location>
    </subcellularLocation>
    <subcellularLocation>
        <location evidence="8">Cell membrane</location>
        <topology evidence="8">Peripheral membrane protein</topology>
    </subcellularLocation>
</comment>
<gene>
    <name evidence="8" type="primary">era</name>
    <name evidence="14" type="ordered locus">Tmar_2167</name>
</gene>
<dbReference type="HOGENOM" id="CLU_038009_1_0_9"/>
<dbReference type="InterPro" id="IPR004044">
    <property type="entry name" value="KH_dom_type_2"/>
</dbReference>
<dbReference type="EMBL" id="CP002344">
    <property type="protein sequence ID" value="ADU52247.1"/>
    <property type="molecule type" value="Genomic_DNA"/>
</dbReference>
<comment type="function">
    <text evidence="8">An essential GTPase that binds both GDP and GTP, with rapid nucleotide exchange. Plays a role in 16S rRNA processing and 30S ribosomal subunit biogenesis and possibly also in cell cycle regulation and energy metabolism.</text>
</comment>
<keyword evidence="8" id="KW-1003">Cell membrane</keyword>
<feature type="compositionally biased region" description="Low complexity" evidence="11">
    <location>
        <begin position="18"/>
        <end position="74"/>
    </location>
</feature>
<evidence type="ECO:0000313" key="14">
    <source>
        <dbReference type="EMBL" id="ADU52247.1"/>
    </source>
</evidence>
<feature type="binding site" evidence="8">
    <location>
        <begin position="154"/>
        <end position="158"/>
    </location>
    <ligand>
        <name>GTP</name>
        <dbReference type="ChEBI" id="CHEBI:37565"/>
    </ligand>
</feature>
<dbReference type="InterPro" id="IPR027417">
    <property type="entry name" value="P-loop_NTPase"/>
</dbReference>
<reference evidence="14 15" key="1">
    <citation type="journal article" date="2010" name="Stand. Genomic Sci.">
        <title>Complete genome sequence of Thermaerobacter marianensis type strain (7p75a).</title>
        <authorList>
            <person name="Han C."/>
            <person name="Gu W."/>
            <person name="Zhang X."/>
            <person name="Lapidus A."/>
            <person name="Nolan M."/>
            <person name="Copeland A."/>
            <person name="Lucas S."/>
            <person name="Del Rio T.G."/>
            <person name="Tice H."/>
            <person name="Cheng J.F."/>
            <person name="Tapia R."/>
            <person name="Goodwin L."/>
            <person name="Pitluck S."/>
            <person name="Pagani I."/>
            <person name="Ivanova N."/>
            <person name="Mavromatis K."/>
            <person name="Mikhailova N."/>
            <person name="Pati A."/>
            <person name="Chen A."/>
            <person name="Palaniappan K."/>
            <person name="Land M."/>
            <person name="Hauser L."/>
            <person name="Chang Y.J."/>
            <person name="Jeffries C.D."/>
            <person name="Schneider S."/>
            <person name="Rohde M."/>
            <person name="Goker M."/>
            <person name="Pukall R."/>
            <person name="Woyke T."/>
            <person name="Bristow J."/>
            <person name="Eisen J.A."/>
            <person name="Markowitz V."/>
            <person name="Hugenholtz P."/>
            <person name="Kyrpides N.C."/>
            <person name="Klenk H.P."/>
            <person name="Detter J.C."/>
        </authorList>
    </citation>
    <scope>NUCLEOTIDE SEQUENCE [LARGE SCALE GENOMIC DNA]</scope>
    <source>
        <strain evidence="15">ATCC 700841 / DSM 12885 / JCM 10246 / 7p75a</strain>
    </source>
</reference>
<dbReference type="GO" id="GO:0003924">
    <property type="term" value="F:GTPase activity"/>
    <property type="evidence" value="ECO:0007669"/>
    <property type="project" value="UniProtKB-UniRule"/>
</dbReference>
<keyword evidence="4 8" id="KW-0547">Nucleotide-binding</keyword>
<evidence type="ECO:0000259" key="12">
    <source>
        <dbReference type="PROSITE" id="PS50823"/>
    </source>
</evidence>
<dbReference type="NCBIfam" id="NF000908">
    <property type="entry name" value="PRK00089.1"/>
    <property type="match status" value="1"/>
</dbReference>
<evidence type="ECO:0000256" key="7">
    <source>
        <dbReference type="ARBA" id="ARBA00023136"/>
    </source>
</evidence>
<evidence type="ECO:0000256" key="6">
    <source>
        <dbReference type="ARBA" id="ARBA00023134"/>
    </source>
</evidence>
<comment type="similarity">
    <text evidence="1 8 9 10">Belongs to the TRAFAC class TrmE-Era-EngA-EngB-Septin-like GTPase superfamily. Era GTPase family.</text>
</comment>
<keyword evidence="3 8" id="KW-0690">Ribosome biogenesis</keyword>
<dbReference type="GO" id="GO:0070181">
    <property type="term" value="F:small ribosomal subunit rRNA binding"/>
    <property type="evidence" value="ECO:0007669"/>
    <property type="project" value="UniProtKB-UniRule"/>
</dbReference>
<keyword evidence="5 8" id="KW-0694">RNA-binding</keyword>
<keyword evidence="15" id="KW-1185">Reference proteome</keyword>
<dbReference type="InterPro" id="IPR006073">
    <property type="entry name" value="GTP-bd"/>
</dbReference>
<evidence type="ECO:0000256" key="10">
    <source>
        <dbReference type="RuleBase" id="RU003761"/>
    </source>
</evidence>
<dbReference type="GO" id="GO:0043024">
    <property type="term" value="F:ribosomal small subunit binding"/>
    <property type="evidence" value="ECO:0007669"/>
    <property type="project" value="TreeGrafter"/>
</dbReference>
<evidence type="ECO:0000256" key="5">
    <source>
        <dbReference type="ARBA" id="ARBA00022884"/>
    </source>
</evidence>
<dbReference type="GO" id="GO:0005829">
    <property type="term" value="C:cytosol"/>
    <property type="evidence" value="ECO:0007669"/>
    <property type="project" value="TreeGrafter"/>
</dbReference>
<dbReference type="InterPro" id="IPR015946">
    <property type="entry name" value="KH_dom-like_a/b"/>
</dbReference>
<dbReference type="PANTHER" id="PTHR42698">
    <property type="entry name" value="GTPASE ERA"/>
    <property type="match status" value="1"/>
</dbReference>
<evidence type="ECO:0000256" key="3">
    <source>
        <dbReference type="ARBA" id="ARBA00022517"/>
    </source>
</evidence>
<dbReference type="InterPro" id="IPR005662">
    <property type="entry name" value="GTPase_Era-like"/>
</dbReference>
<dbReference type="Pfam" id="PF07650">
    <property type="entry name" value="KH_2"/>
    <property type="match status" value="1"/>
</dbReference>
<dbReference type="FunFam" id="3.30.300.20:FF:000003">
    <property type="entry name" value="GTPase Era"/>
    <property type="match status" value="1"/>
</dbReference>
<dbReference type="Gene3D" id="3.30.300.20">
    <property type="match status" value="1"/>
</dbReference>
<evidence type="ECO:0000256" key="9">
    <source>
        <dbReference type="PROSITE-ProRule" id="PRU01050"/>
    </source>
</evidence>
<feature type="binding site" evidence="8">
    <location>
        <begin position="217"/>
        <end position="220"/>
    </location>
    <ligand>
        <name>GTP</name>
        <dbReference type="ChEBI" id="CHEBI:37565"/>
    </ligand>
</feature>
<dbReference type="GO" id="GO:0005886">
    <property type="term" value="C:plasma membrane"/>
    <property type="evidence" value="ECO:0007669"/>
    <property type="project" value="UniProtKB-SubCell"/>
</dbReference>
<dbReference type="GO" id="GO:0005525">
    <property type="term" value="F:GTP binding"/>
    <property type="evidence" value="ECO:0007669"/>
    <property type="project" value="UniProtKB-UniRule"/>
</dbReference>
<dbReference type="Pfam" id="PF01926">
    <property type="entry name" value="MMR_HSR1"/>
    <property type="match status" value="1"/>
</dbReference>
<keyword evidence="8" id="KW-0963">Cytoplasm</keyword>
<keyword evidence="8" id="KW-0699">rRNA-binding</keyword>
<dbReference type="CDD" id="cd22534">
    <property type="entry name" value="KH-II_Era"/>
    <property type="match status" value="1"/>
</dbReference>
<dbReference type="eggNOG" id="COG1159">
    <property type="taxonomic scope" value="Bacteria"/>
</dbReference>
<dbReference type="STRING" id="644966.Tmar_2167"/>
<dbReference type="InterPro" id="IPR009019">
    <property type="entry name" value="KH_sf_prok-type"/>
</dbReference>
<evidence type="ECO:0000256" key="1">
    <source>
        <dbReference type="ARBA" id="ARBA00007921"/>
    </source>
</evidence>
<feature type="compositionally biased region" description="Basic and acidic residues" evidence="11">
    <location>
        <begin position="1"/>
        <end position="10"/>
    </location>
</feature>
<sequence>MTGTRRHPDPEGASAKQGAEAAVARAAGPAAPAPPAAAEAGPAAMAAVAGEAAESAGPRAAPAAPRATGPTAERGAGGPADEADGRAPARAAGQPEGFRSGFVALIGRPNVGKSTLLNQLIGRKIAIMSDKPQTTRTRILGVLNRPGAQLIFVDTPGIHKPQHLLGEHMVRVARRTLQEVEVVCWLVEAPDREPGPGDRYIAEQLVEVKTPKILVVNKIDQVAPGEVPAIAQRFAQLGQFAAVHPVSALHGVGVPELVEELEGRLPQGPRFFPEDMITDQPEAQIMAELIREQILHRTREEVPHAVAVLIEKVERRPNGVVYVPATIYVEREGQKRILIGEQGRMLKEIGRLARLEIEALLGSKIYLDLWVKVKPDWRNKQGALSNFGFRA</sequence>
<dbReference type="InterPro" id="IPR005225">
    <property type="entry name" value="Small_GTP-bd"/>
</dbReference>
<evidence type="ECO:0000313" key="15">
    <source>
        <dbReference type="Proteomes" id="UP000008915"/>
    </source>
</evidence>
<dbReference type="RefSeq" id="WP_013496547.1">
    <property type="nucleotide sequence ID" value="NC_014831.1"/>
</dbReference>
<organism evidence="14 15">
    <name type="scientific">Thermaerobacter marianensis (strain ATCC 700841 / DSM 12885 / JCM 10246 / 7p75a)</name>
    <dbReference type="NCBI Taxonomy" id="644966"/>
    <lineage>
        <taxon>Bacteria</taxon>
        <taxon>Bacillati</taxon>
        <taxon>Bacillota</taxon>
        <taxon>Clostridia</taxon>
        <taxon>Eubacteriales</taxon>
        <taxon>Clostridiales Family XVII. Incertae Sedis</taxon>
        <taxon>Thermaerobacter</taxon>
    </lineage>
</organism>
<proteinExistence type="inferred from homology"/>
<accession>E6SK89</accession>
<feature type="domain" description="Era-type G" evidence="13">
    <location>
        <begin position="99"/>
        <end position="267"/>
    </location>
</feature>
<feature type="region of interest" description="Disordered" evidence="11">
    <location>
        <begin position="1"/>
        <end position="94"/>
    </location>
</feature>
<reference evidence="15" key="2">
    <citation type="journal article" date="2010" name="Stand. Genomic Sci.">
        <title>Complete genome sequence of Thermaerobacter marianensis type strain (7p75aT).</title>
        <authorList>
            <person name="Han C."/>
            <person name="Gu W."/>
            <person name="Zhang X."/>
            <person name="Lapidus A."/>
            <person name="Nolan M."/>
            <person name="Copeland A."/>
            <person name="Lucas S."/>
            <person name="Glavina Del Rio T."/>
            <person name="Tice H."/>
            <person name="Cheng J."/>
            <person name="Tapia R."/>
            <person name="Goodwin L."/>
            <person name="Pitluck S."/>
            <person name="Pagani I."/>
            <person name="Ivanova N."/>
            <person name="Mavromatis K."/>
            <person name="Mikhailova N."/>
            <person name="Pati A."/>
            <person name="Chen A."/>
            <person name="Palaniappan K."/>
            <person name="Land M."/>
            <person name="Hauser L."/>
            <person name="Chang Y."/>
            <person name="Jeffries C."/>
            <person name="Schneider S."/>
            <person name="Rohde M."/>
            <person name="Goker M."/>
            <person name="Pukall R."/>
            <person name="Woyke T."/>
            <person name="Bristow J."/>
            <person name="Eisen J."/>
            <person name="Markowitz V."/>
            <person name="Hugenholtz P."/>
            <person name="Kyrpides N."/>
            <person name="Klenk H."/>
            <person name="Detter J."/>
        </authorList>
    </citation>
    <scope>NUCLEOTIDE SEQUENCE [LARGE SCALE GENOMIC DNA]</scope>
    <source>
        <strain evidence="15">ATCC 700841 / DSM 12885 / JCM 10246 / 7p75a</strain>
    </source>
</reference>
<keyword evidence="6 8" id="KW-0342">GTP-binding</keyword>
<feature type="domain" description="KH type-2" evidence="12">
    <location>
        <begin position="290"/>
        <end position="375"/>
    </location>
</feature>
<dbReference type="Gene3D" id="3.40.50.300">
    <property type="entry name" value="P-loop containing nucleotide triphosphate hydrolases"/>
    <property type="match status" value="1"/>
</dbReference>
<dbReference type="PROSITE" id="PS50823">
    <property type="entry name" value="KH_TYPE_2"/>
    <property type="match status" value="1"/>
</dbReference>
<evidence type="ECO:0000259" key="13">
    <source>
        <dbReference type="PROSITE" id="PS51713"/>
    </source>
</evidence>
<dbReference type="NCBIfam" id="TIGR00436">
    <property type="entry name" value="era"/>
    <property type="match status" value="1"/>
</dbReference>
<dbReference type="CDD" id="cd04163">
    <property type="entry name" value="Era"/>
    <property type="match status" value="1"/>
</dbReference>
<comment type="subunit">
    <text evidence="8">Monomer.</text>
</comment>
<protein>
    <recommendedName>
        <fullName evidence="2 8">GTPase Era</fullName>
    </recommendedName>
</protein>
<dbReference type="SUPFAM" id="SSF54814">
    <property type="entry name" value="Prokaryotic type KH domain (KH-domain type II)"/>
    <property type="match status" value="1"/>
</dbReference>
<dbReference type="PANTHER" id="PTHR42698:SF1">
    <property type="entry name" value="GTPASE ERA, MITOCHONDRIAL"/>
    <property type="match status" value="1"/>
</dbReference>
<feature type="region of interest" description="G5" evidence="9">
    <location>
        <begin position="246"/>
        <end position="248"/>
    </location>
</feature>
<dbReference type="PROSITE" id="PS51713">
    <property type="entry name" value="G_ERA"/>
    <property type="match status" value="1"/>
</dbReference>
<feature type="binding site" evidence="8">
    <location>
        <begin position="107"/>
        <end position="114"/>
    </location>
    <ligand>
        <name>GTP</name>
        <dbReference type="ChEBI" id="CHEBI:37565"/>
    </ligand>
</feature>
<dbReference type="GO" id="GO:0000028">
    <property type="term" value="P:ribosomal small subunit assembly"/>
    <property type="evidence" value="ECO:0007669"/>
    <property type="project" value="TreeGrafter"/>
</dbReference>
<dbReference type="SUPFAM" id="SSF52540">
    <property type="entry name" value="P-loop containing nucleoside triphosphate hydrolases"/>
    <property type="match status" value="1"/>
</dbReference>
<evidence type="ECO:0000256" key="8">
    <source>
        <dbReference type="HAMAP-Rule" id="MF_00367"/>
    </source>
</evidence>
<dbReference type="NCBIfam" id="TIGR00231">
    <property type="entry name" value="small_GTP"/>
    <property type="match status" value="1"/>
</dbReference>
<dbReference type="KEGG" id="tmr:Tmar_2167"/>
<dbReference type="FunFam" id="3.40.50.300:FF:000094">
    <property type="entry name" value="GTPase Era"/>
    <property type="match status" value="1"/>
</dbReference>
<feature type="region of interest" description="G4" evidence="9">
    <location>
        <begin position="217"/>
        <end position="220"/>
    </location>
</feature>
<dbReference type="AlphaFoldDB" id="E6SK89"/>
<keyword evidence="7 8" id="KW-0472">Membrane</keyword>
<feature type="region of interest" description="G2" evidence="9">
    <location>
        <begin position="133"/>
        <end position="137"/>
    </location>
</feature>
<evidence type="ECO:0000256" key="11">
    <source>
        <dbReference type="SAM" id="MobiDB-lite"/>
    </source>
</evidence>
<feature type="region of interest" description="G1" evidence="9">
    <location>
        <begin position="107"/>
        <end position="114"/>
    </location>
</feature>
<feature type="region of interest" description="G3" evidence="9">
    <location>
        <begin position="154"/>
        <end position="157"/>
    </location>
</feature>
<evidence type="ECO:0000256" key="4">
    <source>
        <dbReference type="ARBA" id="ARBA00022741"/>
    </source>
</evidence>
<name>E6SK89_THEM7</name>
<dbReference type="InterPro" id="IPR030388">
    <property type="entry name" value="G_ERA_dom"/>
</dbReference>